<organism evidence="2">
    <name type="scientific">Ananas comosus var. bracteatus</name>
    <name type="common">red pineapple</name>
    <dbReference type="NCBI Taxonomy" id="296719"/>
    <lineage>
        <taxon>Eukaryota</taxon>
        <taxon>Viridiplantae</taxon>
        <taxon>Streptophyta</taxon>
        <taxon>Embryophyta</taxon>
        <taxon>Tracheophyta</taxon>
        <taxon>Spermatophyta</taxon>
        <taxon>Magnoliopsida</taxon>
        <taxon>Liliopsida</taxon>
        <taxon>Poales</taxon>
        <taxon>Bromeliaceae</taxon>
        <taxon>Bromelioideae</taxon>
        <taxon>Ananas</taxon>
    </lineage>
</organism>
<reference evidence="2" key="1">
    <citation type="submission" date="2020-07" db="EMBL/GenBank/DDBJ databases">
        <authorList>
            <person name="Lin J."/>
        </authorList>
    </citation>
    <scope>NUCLEOTIDE SEQUENCE</scope>
</reference>
<feature type="region of interest" description="Disordered" evidence="1">
    <location>
        <begin position="1"/>
        <end position="20"/>
    </location>
</feature>
<feature type="region of interest" description="Disordered" evidence="1">
    <location>
        <begin position="109"/>
        <end position="145"/>
    </location>
</feature>
<gene>
    <name evidence="2" type="ORF">CB5_LOCUS5002</name>
</gene>
<dbReference type="AlphaFoldDB" id="A0A6V7NT65"/>
<accession>A0A6V7NT65</accession>
<name>A0A6V7NT65_ANACO</name>
<proteinExistence type="predicted"/>
<evidence type="ECO:0000313" key="2">
    <source>
        <dbReference type="EMBL" id="CAD1821791.1"/>
    </source>
</evidence>
<evidence type="ECO:0000256" key="1">
    <source>
        <dbReference type="SAM" id="MobiDB-lite"/>
    </source>
</evidence>
<dbReference type="EMBL" id="LR862141">
    <property type="protein sequence ID" value="CAD1821791.1"/>
    <property type="molecule type" value="Genomic_DNA"/>
</dbReference>
<feature type="region of interest" description="Disordered" evidence="1">
    <location>
        <begin position="30"/>
        <end position="51"/>
    </location>
</feature>
<protein>
    <submittedName>
        <fullName evidence="2">Uncharacterized protein</fullName>
    </submittedName>
</protein>
<sequence length="145" mass="15357">MSWRTTLAGSASGRPVPGPFVDCGAWAVGQPQSAARGSGPASFPPGGPRRRRKILETDLRHRNKKPKTFNFQIADRRSFGGRARIGSSRAACAAGGRLRVTTSNRNAIKVGGPWADRGGAVRSAVRPPRPNRAKSVATSGRGRDT</sequence>